<gene>
    <name evidence="4" type="ORF">PQQ73_14125</name>
</gene>
<dbReference type="PANTHER" id="PTHR24322:SF736">
    <property type="entry name" value="RETINOL DEHYDROGENASE 10"/>
    <property type="match status" value="1"/>
</dbReference>
<comment type="similarity">
    <text evidence="1 3">Belongs to the short-chain dehydrogenases/reductases (SDR) family.</text>
</comment>
<name>A0ABW9ED31_9BURK</name>
<keyword evidence="5" id="KW-1185">Reference proteome</keyword>
<evidence type="ECO:0000256" key="3">
    <source>
        <dbReference type="RuleBase" id="RU000363"/>
    </source>
</evidence>
<dbReference type="PANTHER" id="PTHR24322">
    <property type="entry name" value="PKSB"/>
    <property type="match status" value="1"/>
</dbReference>
<evidence type="ECO:0000256" key="2">
    <source>
        <dbReference type="ARBA" id="ARBA00023002"/>
    </source>
</evidence>
<dbReference type="InterPro" id="IPR036291">
    <property type="entry name" value="NAD(P)-bd_dom_sf"/>
</dbReference>
<dbReference type="EMBL" id="JAQQCL010000009">
    <property type="protein sequence ID" value="MFM0717469.1"/>
    <property type="molecule type" value="Genomic_DNA"/>
</dbReference>
<dbReference type="Pfam" id="PF00106">
    <property type="entry name" value="adh_short"/>
    <property type="match status" value="1"/>
</dbReference>
<dbReference type="PRINTS" id="PR00080">
    <property type="entry name" value="SDRFAMILY"/>
</dbReference>
<dbReference type="InterPro" id="IPR002347">
    <property type="entry name" value="SDR_fam"/>
</dbReference>
<dbReference type="Gene3D" id="3.40.50.720">
    <property type="entry name" value="NAD(P)-binding Rossmann-like Domain"/>
    <property type="match status" value="1"/>
</dbReference>
<dbReference type="Proteomes" id="UP001629392">
    <property type="component" value="Unassembled WGS sequence"/>
</dbReference>
<proteinExistence type="inferred from homology"/>
<dbReference type="NCBIfam" id="NF004843">
    <property type="entry name" value="PRK06194.1"/>
    <property type="match status" value="1"/>
</dbReference>
<sequence>MDNFADKVAVITGAGSGFGREFARLGTKLGMRLVLADVQQDALDETFAEVSAAGAQAIARRVDVAKGDEVDELARATLDAFGGVHLVFNNAGVGSSGGLVWENTERDWQWLLGVNLWGVIHGVRAFTPLMLEAAQRDAGYRGHIVNTASMAGLLNPPMMGPYNVSKHAVVSLTESLYQDLSLVTRQAACSVLCPYFVPTGIAHAQRNRPAELANDAPLTLSQRVSRALSEKAVSSGKIGAGQVAAMVFDAIREEQFYIYSHPNALGAVKTRAEDIVTARNPTDPFAERPRVREQIVGALRGEGALFYALRNAHTKDLCFRQQMSQRGA</sequence>
<comment type="caution">
    <text evidence="4">The sequence shown here is derived from an EMBL/GenBank/DDBJ whole genome shotgun (WGS) entry which is preliminary data.</text>
</comment>
<evidence type="ECO:0000256" key="1">
    <source>
        <dbReference type="ARBA" id="ARBA00006484"/>
    </source>
</evidence>
<keyword evidence="2" id="KW-0560">Oxidoreductase</keyword>
<organism evidence="4 5">
    <name type="scientific">Paraburkholderia strydomiana</name>
    <dbReference type="NCBI Taxonomy" id="1245417"/>
    <lineage>
        <taxon>Bacteria</taxon>
        <taxon>Pseudomonadati</taxon>
        <taxon>Pseudomonadota</taxon>
        <taxon>Betaproteobacteria</taxon>
        <taxon>Burkholderiales</taxon>
        <taxon>Burkholderiaceae</taxon>
        <taxon>Paraburkholderia</taxon>
    </lineage>
</organism>
<evidence type="ECO:0000313" key="5">
    <source>
        <dbReference type="Proteomes" id="UP001629392"/>
    </source>
</evidence>
<evidence type="ECO:0000313" key="4">
    <source>
        <dbReference type="EMBL" id="MFM0717469.1"/>
    </source>
</evidence>
<protein>
    <submittedName>
        <fullName evidence="4">SDR family oxidoreductase</fullName>
    </submittedName>
</protein>
<dbReference type="CDD" id="cd05233">
    <property type="entry name" value="SDR_c"/>
    <property type="match status" value="1"/>
</dbReference>
<accession>A0ABW9ED31</accession>
<dbReference type="SUPFAM" id="SSF51735">
    <property type="entry name" value="NAD(P)-binding Rossmann-fold domains"/>
    <property type="match status" value="1"/>
</dbReference>
<reference evidence="4 5" key="1">
    <citation type="journal article" date="2024" name="Chem. Sci.">
        <title>Discovery of megapolipeptins by genome mining of a Burkholderiales bacteria collection.</title>
        <authorList>
            <person name="Paulo B.S."/>
            <person name="Recchia M.J.J."/>
            <person name="Lee S."/>
            <person name="Fergusson C.H."/>
            <person name="Romanowski S.B."/>
            <person name="Hernandez A."/>
            <person name="Krull N."/>
            <person name="Liu D.Y."/>
            <person name="Cavanagh H."/>
            <person name="Bos A."/>
            <person name="Gray C.A."/>
            <person name="Murphy B.T."/>
            <person name="Linington R.G."/>
            <person name="Eustaquio A.S."/>
        </authorList>
    </citation>
    <scope>NUCLEOTIDE SEQUENCE [LARGE SCALE GENOMIC DNA]</scope>
    <source>
        <strain evidence="4 5">RL17-350-BIC-E</strain>
    </source>
</reference>
<dbReference type="PRINTS" id="PR00081">
    <property type="entry name" value="GDHRDH"/>
</dbReference>